<evidence type="ECO:0000313" key="11">
    <source>
        <dbReference type="Proteomes" id="UP000271472"/>
    </source>
</evidence>
<dbReference type="AlphaFoldDB" id="A0A3N0I7H9"/>
<keyword evidence="3" id="KW-0812">Transmembrane</keyword>
<evidence type="ECO:0000259" key="8">
    <source>
        <dbReference type="Pfam" id="PF21760"/>
    </source>
</evidence>
<dbReference type="Gene3D" id="3.30.1360.200">
    <property type="match status" value="1"/>
</dbReference>
<sequence>FMFTPPQEKINQGLDIQGGLSVVLTAKGEDGAAVSAEDMEKSRAIIESRVNSLGASEATVALQSTDQVLVQIPGLSEAEEALAPIGKTGKLEFARLDSFTDEAVRTKIETGQYMEQESVTDAMGNRFPTSEQKLTLHVDEGTYTPIVTGDDIERVTVGQASEASTDYAVNLKLDSEGASAFAQATKELAPTKGQIV</sequence>
<evidence type="ECO:0000256" key="3">
    <source>
        <dbReference type="ARBA" id="ARBA00022692"/>
    </source>
</evidence>
<dbReference type="Gene3D" id="3.30.70.3400">
    <property type="match status" value="1"/>
</dbReference>
<evidence type="ECO:0000256" key="6">
    <source>
        <dbReference type="ARBA" id="ARBA00023010"/>
    </source>
</evidence>
<dbReference type="EMBL" id="QIBZ01000046">
    <property type="protein sequence ID" value="RNM32302.1"/>
    <property type="molecule type" value="Genomic_DNA"/>
</dbReference>
<feature type="domain" description="Protein translocase subunit SecDF P1" evidence="8">
    <location>
        <begin position="39"/>
        <end position="97"/>
    </location>
</feature>
<reference evidence="11" key="1">
    <citation type="submission" date="2018-05" db="EMBL/GenBank/DDBJ databases">
        <title>Genome Sequencing of selected type strains of the family Eggerthellaceae.</title>
        <authorList>
            <person name="Danylec N."/>
            <person name="Stoll D.A."/>
            <person name="Doetsch A."/>
            <person name="Huch M."/>
        </authorList>
    </citation>
    <scope>NUCLEOTIDE SEQUENCE [LARGE SCALE GENOMIC DNA]</scope>
    <source>
        <strain evidence="11">DSM 22006</strain>
    </source>
</reference>
<organism evidence="10 11">
    <name type="scientific">Slackia isoflavoniconvertens</name>
    <dbReference type="NCBI Taxonomy" id="572010"/>
    <lineage>
        <taxon>Bacteria</taxon>
        <taxon>Bacillati</taxon>
        <taxon>Actinomycetota</taxon>
        <taxon>Coriobacteriia</taxon>
        <taxon>Eggerthellales</taxon>
        <taxon>Eggerthellaceae</taxon>
        <taxon>Slackia</taxon>
    </lineage>
</organism>
<dbReference type="RefSeq" id="WP_425303945.1">
    <property type="nucleotide sequence ID" value="NZ_QIBZ01000046.1"/>
</dbReference>
<evidence type="ECO:0000259" key="9">
    <source>
        <dbReference type="Pfam" id="PF22599"/>
    </source>
</evidence>
<evidence type="ECO:0000256" key="2">
    <source>
        <dbReference type="ARBA" id="ARBA00022475"/>
    </source>
</evidence>
<keyword evidence="5" id="KW-1133">Transmembrane helix</keyword>
<keyword evidence="7" id="KW-0472">Membrane</keyword>
<dbReference type="GO" id="GO:0015031">
    <property type="term" value="P:protein transport"/>
    <property type="evidence" value="ECO:0007669"/>
    <property type="project" value="UniProtKB-KW"/>
</dbReference>
<keyword evidence="4" id="KW-0653">Protein transport</keyword>
<evidence type="ECO:0000256" key="5">
    <source>
        <dbReference type="ARBA" id="ARBA00022989"/>
    </source>
</evidence>
<gene>
    <name evidence="10" type="ORF">DMP05_09695</name>
</gene>
<keyword evidence="2" id="KW-1003">Cell membrane</keyword>
<proteinExistence type="predicted"/>
<dbReference type="PANTHER" id="PTHR30081:SF1">
    <property type="entry name" value="PROTEIN TRANSLOCASE SUBUNIT SECD"/>
    <property type="match status" value="1"/>
</dbReference>
<comment type="caution">
    <text evidence="10">The sequence shown here is derived from an EMBL/GenBank/DDBJ whole genome shotgun (WGS) entry which is preliminary data.</text>
</comment>
<evidence type="ECO:0000256" key="7">
    <source>
        <dbReference type="ARBA" id="ARBA00023136"/>
    </source>
</evidence>
<keyword evidence="6" id="KW-0811">Translocation</keyword>
<dbReference type="InterPro" id="IPR054384">
    <property type="entry name" value="SecDF_P1_head"/>
</dbReference>
<dbReference type="Proteomes" id="UP000271472">
    <property type="component" value="Unassembled WGS sequence"/>
</dbReference>
<dbReference type="Pfam" id="PF22599">
    <property type="entry name" value="SecDF_P1_head"/>
    <property type="match status" value="1"/>
</dbReference>
<protein>
    <submittedName>
        <fullName evidence="10">Protein translocase subunit SecDF</fullName>
    </submittedName>
</protein>
<evidence type="ECO:0000313" key="10">
    <source>
        <dbReference type="EMBL" id="RNM32302.1"/>
    </source>
</evidence>
<evidence type="ECO:0000256" key="1">
    <source>
        <dbReference type="ARBA" id="ARBA00022448"/>
    </source>
</evidence>
<keyword evidence="11" id="KW-1185">Reference proteome</keyword>
<feature type="domain" description="SecDF P1 head subdomain" evidence="9">
    <location>
        <begin position="144"/>
        <end position="189"/>
    </location>
</feature>
<dbReference type="InterPro" id="IPR022813">
    <property type="entry name" value="SecD/SecF_arch_bac"/>
</dbReference>
<keyword evidence="1" id="KW-0813">Transport</keyword>
<feature type="non-terminal residue" evidence="10">
    <location>
        <position position="1"/>
    </location>
</feature>
<feature type="non-terminal residue" evidence="10">
    <location>
        <position position="196"/>
    </location>
</feature>
<dbReference type="Pfam" id="PF21760">
    <property type="entry name" value="SecD_1st"/>
    <property type="match status" value="1"/>
</dbReference>
<name>A0A3N0I7H9_9ACTN</name>
<dbReference type="GO" id="GO:0005886">
    <property type="term" value="C:plasma membrane"/>
    <property type="evidence" value="ECO:0007669"/>
    <property type="project" value="TreeGrafter"/>
</dbReference>
<evidence type="ECO:0000256" key="4">
    <source>
        <dbReference type="ARBA" id="ARBA00022927"/>
    </source>
</evidence>
<accession>A0A3N0I7H9</accession>
<dbReference type="PANTHER" id="PTHR30081">
    <property type="entry name" value="PROTEIN-EXPORT MEMBRANE PROTEIN SEC"/>
    <property type="match status" value="1"/>
</dbReference>
<dbReference type="InterPro" id="IPR048631">
    <property type="entry name" value="SecD_1st"/>
</dbReference>